<evidence type="ECO:0000256" key="9">
    <source>
        <dbReference type="RuleBase" id="RU363032"/>
    </source>
</evidence>
<evidence type="ECO:0000256" key="4">
    <source>
        <dbReference type="ARBA" id="ARBA00022475"/>
    </source>
</evidence>
<keyword evidence="7 9" id="KW-1133">Transmembrane helix</keyword>
<evidence type="ECO:0000256" key="5">
    <source>
        <dbReference type="ARBA" id="ARBA00022692"/>
    </source>
</evidence>
<evidence type="ECO:0000313" key="11">
    <source>
        <dbReference type="EMBL" id="NIA67868.1"/>
    </source>
</evidence>
<dbReference type="GO" id="GO:0006865">
    <property type="term" value="P:amino acid transport"/>
    <property type="evidence" value="ECO:0007669"/>
    <property type="project" value="UniProtKB-KW"/>
</dbReference>
<dbReference type="SUPFAM" id="SSF161098">
    <property type="entry name" value="MetI-like"/>
    <property type="match status" value="1"/>
</dbReference>
<dbReference type="Pfam" id="PF00528">
    <property type="entry name" value="BPD_transp_1"/>
    <property type="match status" value="1"/>
</dbReference>
<evidence type="ECO:0000256" key="6">
    <source>
        <dbReference type="ARBA" id="ARBA00022970"/>
    </source>
</evidence>
<keyword evidence="3 9" id="KW-0813">Transport</keyword>
<comment type="caution">
    <text evidence="11">The sequence shown here is derived from an EMBL/GenBank/DDBJ whole genome shotgun (WGS) entry which is preliminary data.</text>
</comment>
<evidence type="ECO:0000256" key="2">
    <source>
        <dbReference type="ARBA" id="ARBA00010072"/>
    </source>
</evidence>
<dbReference type="Gene3D" id="1.10.3720.10">
    <property type="entry name" value="MetI-like"/>
    <property type="match status" value="1"/>
</dbReference>
<dbReference type="NCBIfam" id="TIGR03003">
    <property type="entry name" value="ectoine_ehuD"/>
    <property type="match status" value="1"/>
</dbReference>
<dbReference type="InterPro" id="IPR035906">
    <property type="entry name" value="MetI-like_sf"/>
</dbReference>
<evidence type="ECO:0000256" key="7">
    <source>
        <dbReference type="ARBA" id="ARBA00022989"/>
    </source>
</evidence>
<feature type="transmembrane region" description="Helical" evidence="9">
    <location>
        <begin position="20"/>
        <end position="40"/>
    </location>
</feature>
<feature type="domain" description="ABC transmembrane type-1" evidence="10">
    <location>
        <begin position="19"/>
        <end position="206"/>
    </location>
</feature>
<evidence type="ECO:0000313" key="12">
    <source>
        <dbReference type="Proteomes" id="UP000761264"/>
    </source>
</evidence>
<dbReference type="Proteomes" id="UP000761264">
    <property type="component" value="Unassembled WGS sequence"/>
</dbReference>
<dbReference type="GO" id="GO:0022857">
    <property type="term" value="F:transmembrane transporter activity"/>
    <property type="evidence" value="ECO:0007669"/>
    <property type="project" value="InterPro"/>
</dbReference>
<dbReference type="InterPro" id="IPR010065">
    <property type="entry name" value="AA_ABC_transptr_permease_3TM"/>
</dbReference>
<dbReference type="PANTHER" id="PTHR30614:SF0">
    <property type="entry name" value="L-CYSTINE TRANSPORT SYSTEM PERMEASE PROTEIN TCYL"/>
    <property type="match status" value="1"/>
</dbReference>
<dbReference type="NCBIfam" id="TIGR01726">
    <property type="entry name" value="HEQRo_perm_3TM"/>
    <property type="match status" value="1"/>
</dbReference>
<keyword evidence="8 9" id="KW-0472">Membrane</keyword>
<dbReference type="PANTHER" id="PTHR30614">
    <property type="entry name" value="MEMBRANE COMPONENT OF AMINO ACID ABC TRANSPORTER"/>
    <property type="match status" value="1"/>
</dbReference>
<dbReference type="PROSITE" id="PS50928">
    <property type="entry name" value="ABC_TM1"/>
    <property type="match status" value="1"/>
</dbReference>
<evidence type="ECO:0000256" key="3">
    <source>
        <dbReference type="ARBA" id="ARBA00022448"/>
    </source>
</evidence>
<reference evidence="11" key="1">
    <citation type="submission" date="2020-03" db="EMBL/GenBank/DDBJ databases">
        <title>Genome of Pelagibius litoralis DSM 21314T.</title>
        <authorList>
            <person name="Wang G."/>
        </authorList>
    </citation>
    <scope>NUCLEOTIDE SEQUENCE</scope>
    <source>
        <strain evidence="11">DSM 21314</strain>
    </source>
</reference>
<feature type="transmembrane region" description="Helical" evidence="9">
    <location>
        <begin position="70"/>
        <end position="100"/>
    </location>
</feature>
<evidence type="ECO:0000256" key="8">
    <source>
        <dbReference type="ARBA" id="ARBA00023136"/>
    </source>
</evidence>
<dbReference type="AlphaFoldDB" id="A0A967C257"/>
<accession>A0A967C257</accession>
<feature type="transmembrane region" description="Helical" evidence="9">
    <location>
        <begin position="188"/>
        <end position="209"/>
    </location>
</feature>
<sequence length="219" mass="23850">MDFNHAFAIEIVPTILQALHTTLLVAVLSSIGAAAIGFTLEVTRRSGRLAGYAMRFVIDFIRSTPVLAQLYFLFFVLPFYGITLPAMVVGVLGLSIYYSGYLAEVFKAGIDAIHRGQWDAAKALGLSGFDTIIFVIAPQMLRNIAAPMGNYFVSVLKATPYLAVIAVPEMLGSGFDIASDTFRYAEPLVVVGIIFLFLAISIAQLVRLLETRLNAAHNR</sequence>
<dbReference type="InterPro" id="IPR000515">
    <property type="entry name" value="MetI-like"/>
</dbReference>
<feature type="transmembrane region" description="Helical" evidence="9">
    <location>
        <begin position="149"/>
        <end position="168"/>
    </location>
</feature>
<proteinExistence type="inferred from homology"/>
<comment type="subcellular location">
    <subcellularLocation>
        <location evidence="1">Cell inner membrane</location>
        <topology evidence="1">Multi-pass membrane protein</topology>
    </subcellularLocation>
    <subcellularLocation>
        <location evidence="9">Cell membrane</location>
        <topology evidence="9">Multi-pass membrane protein</topology>
    </subcellularLocation>
</comment>
<dbReference type="EMBL" id="JAAQPH010000003">
    <property type="protein sequence ID" value="NIA67868.1"/>
    <property type="molecule type" value="Genomic_DNA"/>
</dbReference>
<keyword evidence="12" id="KW-1185">Reference proteome</keyword>
<comment type="similarity">
    <text evidence="2">Belongs to the binding-protein-dependent transport system permease family. HisMQ subfamily.</text>
</comment>
<evidence type="ECO:0000256" key="1">
    <source>
        <dbReference type="ARBA" id="ARBA00004429"/>
    </source>
</evidence>
<dbReference type="CDD" id="cd06261">
    <property type="entry name" value="TM_PBP2"/>
    <property type="match status" value="1"/>
</dbReference>
<dbReference type="RefSeq" id="WP_167221876.1">
    <property type="nucleotide sequence ID" value="NZ_JAAQPH010000003.1"/>
</dbReference>
<gene>
    <name evidence="11" type="primary">ehuD</name>
    <name evidence="11" type="ORF">HBA54_04620</name>
</gene>
<dbReference type="InterPro" id="IPR014341">
    <property type="entry name" value="Ectoine_EhuD"/>
</dbReference>
<evidence type="ECO:0000259" key="10">
    <source>
        <dbReference type="PROSITE" id="PS50928"/>
    </source>
</evidence>
<keyword evidence="4" id="KW-1003">Cell membrane</keyword>
<keyword evidence="5 9" id="KW-0812">Transmembrane</keyword>
<name>A0A967C257_9PROT</name>
<organism evidence="11 12">
    <name type="scientific">Pelagibius litoralis</name>
    <dbReference type="NCBI Taxonomy" id="374515"/>
    <lineage>
        <taxon>Bacteria</taxon>
        <taxon>Pseudomonadati</taxon>
        <taxon>Pseudomonadota</taxon>
        <taxon>Alphaproteobacteria</taxon>
        <taxon>Rhodospirillales</taxon>
        <taxon>Rhodovibrionaceae</taxon>
        <taxon>Pelagibius</taxon>
    </lineage>
</organism>
<dbReference type="GO" id="GO:0043190">
    <property type="term" value="C:ATP-binding cassette (ABC) transporter complex"/>
    <property type="evidence" value="ECO:0007669"/>
    <property type="project" value="InterPro"/>
</dbReference>
<dbReference type="InterPro" id="IPR043429">
    <property type="entry name" value="ArtM/GltK/GlnP/TcyL/YhdX-like"/>
</dbReference>
<protein>
    <submittedName>
        <fullName evidence="11">Ectoine/hydroxyectoine ABC transporter permease subunit EhuD</fullName>
    </submittedName>
</protein>
<keyword evidence="6" id="KW-0029">Amino-acid transport</keyword>